<accession>A0A6A5Y3F9</accession>
<evidence type="ECO:0000259" key="4">
    <source>
        <dbReference type="SMART" id="SM01328"/>
    </source>
</evidence>
<evidence type="ECO:0000256" key="2">
    <source>
        <dbReference type="ARBA" id="ARBA00022771"/>
    </source>
</evidence>
<keyword evidence="3" id="KW-0862">Zinc</keyword>
<dbReference type="GeneID" id="54284431"/>
<keyword evidence="2" id="KW-0863">Zinc-finger</keyword>
<gene>
    <name evidence="5" type="ORF">BU24DRAFT_418695</name>
</gene>
<feature type="non-terminal residue" evidence="5">
    <location>
        <position position="134"/>
    </location>
</feature>
<dbReference type="InterPro" id="IPR027377">
    <property type="entry name" value="ZAR1/RTP1-5-like_Znf-3CxxC"/>
</dbReference>
<keyword evidence="6" id="KW-1185">Reference proteome</keyword>
<dbReference type="EMBL" id="ML978067">
    <property type="protein sequence ID" value="KAF2019094.1"/>
    <property type="molecule type" value="Genomic_DNA"/>
</dbReference>
<organism evidence="5 6">
    <name type="scientific">Aaosphaeria arxii CBS 175.79</name>
    <dbReference type="NCBI Taxonomy" id="1450172"/>
    <lineage>
        <taxon>Eukaryota</taxon>
        <taxon>Fungi</taxon>
        <taxon>Dikarya</taxon>
        <taxon>Ascomycota</taxon>
        <taxon>Pezizomycotina</taxon>
        <taxon>Dothideomycetes</taxon>
        <taxon>Pleosporomycetidae</taxon>
        <taxon>Pleosporales</taxon>
        <taxon>Pleosporales incertae sedis</taxon>
        <taxon>Aaosphaeria</taxon>
    </lineage>
</organism>
<dbReference type="Pfam" id="PF13695">
    <property type="entry name" value="Zn_ribbon_3CxxC"/>
    <property type="match status" value="1"/>
</dbReference>
<dbReference type="OrthoDB" id="8121437at2759"/>
<dbReference type="AlphaFoldDB" id="A0A6A5Y3F9"/>
<name>A0A6A5Y3F9_9PLEO</name>
<dbReference type="GO" id="GO:0008270">
    <property type="term" value="F:zinc ion binding"/>
    <property type="evidence" value="ECO:0007669"/>
    <property type="project" value="UniProtKB-KW"/>
</dbReference>
<feature type="domain" description="3CxxC-type" evidence="4">
    <location>
        <begin position="43"/>
        <end position="128"/>
    </location>
</feature>
<keyword evidence="1" id="KW-0479">Metal-binding</keyword>
<proteinExistence type="predicted"/>
<evidence type="ECO:0000313" key="5">
    <source>
        <dbReference type="EMBL" id="KAF2019094.1"/>
    </source>
</evidence>
<sequence length="134" mass="15339">MKPSRMFLGLHADIADEVTGLIPSVWFNPQDSDAGCRRKYSTHVMGKFFCHSRSCQTKCWGSKKVAILIRGYDDHGYNAVVYGQRCKECDRLGRMVLDEDSYVDRVTYRIMRWAGVGEIRDYVGGREGPPHETE</sequence>
<evidence type="ECO:0000256" key="1">
    <source>
        <dbReference type="ARBA" id="ARBA00022723"/>
    </source>
</evidence>
<dbReference type="RefSeq" id="XP_033387433.1">
    <property type="nucleotide sequence ID" value="XM_033527034.1"/>
</dbReference>
<evidence type="ECO:0000313" key="6">
    <source>
        <dbReference type="Proteomes" id="UP000799778"/>
    </source>
</evidence>
<protein>
    <recommendedName>
        <fullName evidence="4">3CxxC-type domain-containing protein</fullName>
    </recommendedName>
</protein>
<dbReference type="SMART" id="SM01328">
    <property type="entry name" value="zf-3CxxC"/>
    <property type="match status" value="1"/>
</dbReference>
<dbReference type="Proteomes" id="UP000799778">
    <property type="component" value="Unassembled WGS sequence"/>
</dbReference>
<reference evidence="5" key="1">
    <citation type="journal article" date="2020" name="Stud. Mycol.">
        <title>101 Dothideomycetes genomes: a test case for predicting lifestyles and emergence of pathogens.</title>
        <authorList>
            <person name="Haridas S."/>
            <person name="Albert R."/>
            <person name="Binder M."/>
            <person name="Bloem J."/>
            <person name="Labutti K."/>
            <person name="Salamov A."/>
            <person name="Andreopoulos B."/>
            <person name="Baker S."/>
            <person name="Barry K."/>
            <person name="Bills G."/>
            <person name="Bluhm B."/>
            <person name="Cannon C."/>
            <person name="Castanera R."/>
            <person name="Culley D."/>
            <person name="Daum C."/>
            <person name="Ezra D."/>
            <person name="Gonzalez J."/>
            <person name="Henrissat B."/>
            <person name="Kuo A."/>
            <person name="Liang C."/>
            <person name="Lipzen A."/>
            <person name="Lutzoni F."/>
            <person name="Magnuson J."/>
            <person name="Mondo S."/>
            <person name="Nolan M."/>
            <person name="Ohm R."/>
            <person name="Pangilinan J."/>
            <person name="Park H.-J."/>
            <person name="Ramirez L."/>
            <person name="Alfaro M."/>
            <person name="Sun H."/>
            <person name="Tritt A."/>
            <person name="Yoshinaga Y."/>
            <person name="Zwiers L.-H."/>
            <person name="Turgeon B."/>
            <person name="Goodwin S."/>
            <person name="Spatafora J."/>
            <person name="Crous P."/>
            <person name="Grigoriev I."/>
        </authorList>
    </citation>
    <scope>NUCLEOTIDE SEQUENCE</scope>
    <source>
        <strain evidence="5">CBS 175.79</strain>
    </source>
</reference>
<evidence type="ECO:0000256" key="3">
    <source>
        <dbReference type="ARBA" id="ARBA00022833"/>
    </source>
</evidence>